<accession>A0A6C0IYS6</accession>
<dbReference type="EMBL" id="MN740283">
    <property type="protein sequence ID" value="QHT97595.1"/>
    <property type="molecule type" value="Genomic_DNA"/>
</dbReference>
<evidence type="ECO:0000313" key="1">
    <source>
        <dbReference type="EMBL" id="QHT97595.1"/>
    </source>
</evidence>
<proteinExistence type="predicted"/>
<name>A0A6C0IYS6_9ZZZZ</name>
<protein>
    <submittedName>
        <fullName evidence="1">Uncharacterized protein</fullName>
    </submittedName>
</protein>
<dbReference type="AlphaFoldDB" id="A0A6C0IYS6"/>
<sequence>MSKKPKVIDYIRPSHYDALVRKVFKYPWLRPSRYPYDVYSMTDLRFFLDETLPCLTQGDPALQLLNIERAWHATFKKEALSTFGYVYGDLRLPEEANTSRICSQNFYIDWTRTIWLIDPKTGRVYQPPSTIEAHLIIL</sequence>
<organism evidence="1">
    <name type="scientific">viral metagenome</name>
    <dbReference type="NCBI Taxonomy" id="1070528"/>
    <lineage>
        <taxon>unclassified sequences</taxon>
        <taxon>metagenomes</taxon>
        <taxon>organismal metagenomes</taxon>
    </lineage>
</organism>
<reference evidence="1" key="1">
    <citation type="journal article" date="2020" name="Nature">
        <title>Giant virus diversity and host interactions through global metagenomics.</title>
        <authorList>
            <person name="Schulz F."/>
            <person name="Roux S."/>
            <person name="Paez-Espino D."/>
            <person name="Jungbluth S."/>
            <person name="Walsh D.A."/>
            <person name="Denef V.J."/>
            <person name="McMahon K.D."/>
            <person name="Konstantinidis K.T."/>
            <person name="Eloe-Fadrosh E.A."/>
            <person name="Kyrpides N.C."/>
            <person name="Woyke T."/>
        </authorList>
    </citation>
    <scope>NUCLEOTIDE SEQUENCE</scope>
    <source>
        <strain evidence="1">GVMAG-M-3300025572-1</strain>
    </source>
</reference>